<feature type="transmembrane region" description="Helical" evidence="8">
    <location>
        <begin position="40"/>
        <end position="57"/>
    </location>
</feature>
<keyword evidence="7 8" id="KW-0472">Membrane</keyword>
<evidence type="ECO:0000256" key="5">
    <source>
        <dbReference type="ARBA" id="ARBA00022989"/>
    </source>
</evidence>
<name>A0A3M9X4N3_9HYPH</name>
<evidence type="ECO:0000313" key="10">
    <source>
        <dbReference type="EMBL" id="RNJ42682.1"/>
    </source>
</evidence>
<dbReference type="AlphaFoldDB" id="A0A3M9X4N3"/>
<proteinExistence type="predicted"/>
<dbReference type="GO" id="GO:0005886">
    <property type="term" value="C:plasma membrane"/>
    <property type="evidence" value="ECO:0007669"/>
    <property type="project" value="UniProtKB-SubCell"/>
</dbReference>
<accession>A0A3M9X4N3</accession>
<gene>
    <name evidence="10" type="ORF">DNR46_26475</name>
</gene>
<dbReference type="Pfam" id="PF18967">
    <property type="entry name" value="PycTM"/>
    <property type="match status" value="1"/>
</dbReference>
<feature type="transmembrane region" description="Helical" evidence="8">
    <location>
        <begin position="69"/>
        <end position="90"/>
    </location>
</feature>
<evidence type="ECO:0000256" key="4">
    <source>
        <dbReference type="ARBA" id="ARBA00022741"/>
    </source>
</evidence>
<dbReference type="GO" id="GO:0000166">
    <property type="term" value="F:nucleotide binding"/>
    <property type="evidence" value="ECO:0007669"/>
    <property type="project" value="UniProtKB-KW"/>
</dbReference>
<evidence type="ECO:0000259" key="9">
    <source>
        <dbReference type="Pfam" id="PF18967"/>
    </source>
</evidence>
<feature type="transmembrane region" description="Helical" evidence="8">
    <location>
        <begin position="169"/>
        <end position="190"/>
    </location>
</feature>
<evidence type="ECO:0000256" key="7">
    <source>
        <dbReference type="ARBA" id="ARBA00023136"/>
    </source>
</evidence>
<dbReference type="Proteomes" id="UP000275436">
    <property type="component" value="Unassembled WGS sequence"/>
</dbReference>
<evidence type="ECO:0000256" key="8">
    <source>
        <dbReference type="SAM" id="Phobius"/>
    </source>
</evidence>
<comment type="subcellular location">
    <subcellularLocation>
        <location evidence="1">Cell membrane</location>
    </subcellularLocation>
</comment>
<reference evidence="10 11" key="1">
    <citation type="journal article" date="2018" name="Mol. Plant Microbe Interact.">
        <title>Taxonomically Different Co-Microsymbionts of a Relict Legume, Oxytropis popoviana, Have Complementary Sets of Symbiotic Genes and Together Increase the Efficiency of Plant Nodulation.</title>
        <authorList>
            <person name="Safronova V."/>
            <person name="Belimov A."/>
            <person name="Sazanova A."/>
            <person name="Chirak E."/>
            <person name="Verkhozina A."/>
            <person name="Kuznetsova I."/>
            <person name="Andronov E."/>
            <person name="Puhalsky J."/>
            <person name="Tikhonovich I."/>
        </authorList>
    </citation>
    <scope>NUCLEOTIDE SEQUENCE [LARGE SCALE GENOMIC DNA]</scope>
    <source>
        <strain evidence="10 11">Opo-235</strain>
    </source>
</reference>
<organism evidence="10 11">
    <name type="scientific">Mesorhizobium japonicum</name>
    <dbReference type="NCBI Taxonomy" id="2066070"/>
    <lineage>
        <taxon>Bacteria</taxon>
        <taxon>Pseudomonadati</taxon>
        <taxon>Pseudomonadota</taxon>
        <taxon>Alphaproteobacteria</taxon>
        <taxon>Hyphomicrobiales</taxon>
        <taxon>Phyllobacteriaceae</taxon>
        <taxon>Mesorhizobium</taxon>
    </lineage>
</organism>
<keyword evidence="2" id="KW-1003">Cell membrane</keyword>
<feature type="domain" description="Pycsar effector protein" evidence="9">
    <location>
        <begin position="21"/>
        <end position="178"/>
    </location>
</feature>
<sequence>MKLRRIAMAKNDQQDSYEKLLSASHGRMLDLVKFAETKNAALLTFCSVWMGSIITMLRSPDEPPMGYRAAFLVVLPLLAVAAVILLTSFLPQFLHHFHRAADGSTNLLYFGDIAKLEAGEFGEAASKRYFPEEGQSATDDYLDDLALQVAVQARIANRKFKTFNAAGRLVLASFVCMATPPVVWVFQTIWKTAQSLADANG</sequence>
<keyword evidence="6" id="KW-0051">Antiviral defense</keyword>
<evidence type="ECO:0000256" key="3">
    <source>
        <dbReference type="ARBA" id="ARBA00022692"/>
    </source>
</evidence>
<keyword evidence="4" id="KW-0547">Nucleotide-binding</keyword>
<protein>
    <recommendedName>
        <fullName evidence="9">Pycsar effector protein domain-containing protein</fullName>
    </recommendedName>
</protein>
<evidence type="ECO:0000256" key="1">
    <source>
        <dbReference type="ARBA" id="ARBA00004236"/>
    </source>
</evidence>
<keyword evidence="3 8" id="KW-0812">Transmembrane</keyword>
<dbReference type="EMBL" id="QKOD01000009">
    <property type="protein sequence ID" value="RNJ42682.1"/>
    <property type="molecule type" value="Genomic_DNA"/>
</dbReference>
<dbReference type="InterPro" id="IPR043760">
    <property type="entry name" value="PycTM_dom"/>
</dbReference>
<dbReference type="GO" id="GO:0051607">
    <property type="term" value="P:defense response to virus"/>
    <property type="evidence" value="ECO:0007669"/>
    <property type="project" value="UniProtKB-KW"/>
</dbReference>
<evidence type="ECO:0000313" key="11">
    <source>
        <dbReference type="Proteomes" id="UP000275436"/>
    </source>
</evidence>
<keyword evidence="5 8" id="KW-1133">Transmembrane helix</keyword>
<evidence type="ECO:0000256" key="6">
    <source>
        <dbReference type="ARBA" id="ARBA00023118"/>
    </source>
</evidence>
<comment type="caution">
    <text evidence="10">The sequence shown here is derived from an EMBL/GenBank/DDBJ whole genome shotgun (WGS) entry which is preliminary data.</text>
</comment>
<evidence type="ECO:0000256" key="2">
    <source>
        <dbReference type="ARBA" id="ARBA00022475"/>
    </source>
</evidence>